<dbReference type="PANTHER" id="PTHR43394:SF1">
    <property type="entry name" value="ATP-BINDING CASSETTE SUB-FAMILY B MEMBER 10, MITOCHONDRIAL"/>
    <property type="match status" value="1"/>
</dbReference>
<feature type="transmembrane region" description="Helical" evidence="9">
    <location>
        <begin position="309"/>
        <end position="329"/>
    </location>
</feature>
<name>D5HBA2_SALRM</name>
<evidence type="ECO:0000313" key="12">
    <source>
        <dbReference type="EMBL" id="CBH25307.1"/>
    </source>
</evidence>
<keyword evidence="3" id="KW-1003">Cell membrane</keyword>
<dbReference type="InterPro" id="IPR011527">
    <property type="entry name" value="ABC1_TM_dom"/>
</dbReference>
<dbReference type="InterPro" id="IPR003593">
    <property type="entry name" value="AAA+_ATPase"/>
</dbReference>
<feature type="domain" description="ABC transmembrane type-1" evidence="11">
    <location>
        <begin position="66"/>
        <end position="364"/>
    </location>
</feature>
<dbReference type="PANTHER" id="PTHR43394">
    <property type="entry name" value="ATP-DEPENDENT PERMEASE MDL1, MITOCHONDRIAL"/>
    <property type="match status" value="1"/>
</dbReference>
<dbReference type="KEGG" id="srm:SRM_02386"/>
<dbReference type="FunFam" id="3.40.50.300:FF:000221">
    <property type="entry name" value="Multidrug ABC transporter ATP-binding protein"/>
    <property type="match status" value="1"/>
</dbReference>
<reference evidence="12 13" key="1">
    <citation type="journal article" date="2010" name="ISME J.">
        <title>Fine-scale evolution: genomic, phenotypic and ecological differentiation in two coexisting Salinibacter ruber strains.</title>
        <authorList>
            <person name="Pena A."/>
            <person name="Teeling H."/>
            <person name="Huerta-Cepas J."/>
            <person name="Santos F."/>
            <person name="Yarza P."/>
            <person name="Brito-Echeverria J."/>
            <person name="Lucio M."/>
            <person name="Schmitt-Kopplin P."/>
            <person name="Meseguer I."/>
            <person name="Schenowitz C."/>
            <person name="Dossat C."/>
            <person name="Barbe V."/>
            <person name="Dopazo J."/>
            <person name="Rossello-Mora R."/>
            <person name="Schuler M."/>
            <person name="Glockner F.O."/>
            <person name="Amann R."/>
            <person name="Gabaldon T."/>
            <person name="Anton J."/>
        </authorList>
    </citation>
    <scope>NUCLEOTIDE SEQUENCE [LARGE SCALE GENOMIC DNA]</scope>
    <source>
        <strain evidence="12 13">M8</strain>
    </source>
</reference>
<sequence>MEEGGRGRRRPIRERIHLSRHSVPGSASFRSSLAHPVSQTQFPPAMGPLGRLNHFFWQYKYLFVPGLLFTMISAGFQITVPMVVRQAVDSIPRFVRLYTLYGGTPAQAELYAYFFGALVLFALVIIALSGTSGLFMFLMRQTVVVASRHIEYDLRNDLYNHLQRLSSTFYQEYSTGDVITRATDDIEKVRRYIGPAIMYVTRSLVMVLVAASVMFVISPTLTLYALTPLPVLAVAVFFMARMVHHRSDQLQQQYSALTSRVQEALSGIRVLKAYTREAAEAEAFDDESQEYRARNLNLALVESAWRPSFLLLVGVSTVIVVWMGGQLVAEGAITIGNIAEYIIYINMMTWPVASLGFVITMIQRASASVLRLQKILDREPDIDDGPQTNPAIQSLEGRITFRDVWYQYEDEDEPALRGVSFDLPADQTLAIVGRTGSGKSTLVRMIPRLLEPDAGTVAVDGYEIETIPLRTLREHMGYVPQDVFLFSDTVANNIAFGDLDAGRDEIRAAAAEADLVENVENFADGFDTYVGERGITLSGGQKQRTSIARALIRDPRVLVFDDALSAVDTATERNILRSLRARQGSHTLVIVSHRLSAVQEADLILVMEQGKVVQRGTHEALVGEEGLYADLYEKQLLEEEIQAL</sequence>
<dbReference type="SMART" id="SM00382">
    <property type="entry name" value="AAA"/>
    <property type="match status" value="1"/>
</dbReference>
<reference evidence="13" key="2">
    <citation type="submission" date="2010-04" db="EMBL/GenBank/DDBJ databases">
        <title>Genome sequence of Salinibacter ruber M8.</title>
        <authorList>
            <consortium name="Genoscope"/>
        </authorList>
    </citation>
    <scope>NUCLEOTIDE SEQUENCE [LARGE SCALE GENOMIC DNA]</scope>
    <source>
        <strain evidence="13">M8</strain>
    </source>
</reference>
<feature type="transmembrane region" description="Helical" evidence="9">
    <location>
        <begin position="223"/>
        <end position="243"/>
    </location>
</feature>
<dbReference type="GO" id="GO:0016887">
    <property type="term" value="F:ATP hydrolysis activity"/>
    <property type="evidence" value="ECO:0007669"/>
    <property type="project" value="InterPro"/>
</dbReference>
<keyword evidence="4 9" id="KW-0812">Transmembrane</keyword>
<gene>
    <name evidence="12" type="ordered locus">SRM_02386</name>
</gene>
<dbReference type="InterPro" id="IPR039421">
    <property type="entry name" value="Type_1_exporter"/>
</dbReference>
<evidence type="ECO:0000256" key="6">
    <source>
        <dbReference type="ARBA" id="ARBA00022840"/>
    </source>
</evidence>
<keyword evidence="8 9" id="KW-0472">Membrane</keyword>
<feature type="domain" description="ABC transporter" evidence="10">
    <location>
        <begin position="399"/>
        <end position="634"/>
    </location>
</feature>
<dbReference type="PROSITE" id="PS50893">
    <property type="entry name" value="ABC_TRANSPORTER_2"/>
    <property type="match status" value="1"/>
</dbReference>
<dbReference type="InterPro" id="IPR036640">
    <property type="entry name" value="ABC1_TM_sf"/>
</dbReference>
<evidence type="ECO:0000256" key="1">
    <source>
        <dbReference type="ARBA" id="ARBA00004651"/>
    </source>
</evidence>
<dbReference type="AlphaFoldDB" id="D5HBA2"/>
<evidence type="ECO:0000256" key="8">
    <source>
        <dbReference type="ARBA" id="ARBA00023136"/>
    </source>
</evidence>
<dbReference type="SUPFAM" id="SSF90123">
    <property type="entry name" value="ABC transporter transmembrane region"/>
    <property type="match status" value="1"/>
</dbReference>
<keyword evidence="5" id="KW-0547">Nucleotide-binding</keyword>
<dbReference type="Proteomes" id="UP000000933">
    <property type="component" value="Chromosome"/>
</dbReference>
<dbReference type="GO" id="GO:0005886">
    <property type="term" value="C:plasma membrane"/>
    <property type="evidence" value="ECO:0007669"/>
    <property type="project" value="UniProtKB-SubCell"/>
</dbReference>
<dbReference type="Pfam" id="PF00005">
    <property type="entry name" value="ABC_tran"/>
    <property type="match status" value="1"/>
</dbReference>
<dbReference type="CDD" id="cd18541">
    <property type="entry name" value="ABC_6TM_TmrB_like"/>
    <property type="match status" value="1"/>
</dbReference>
<evidence type="ECO:0000256" key="7">
    <source>
        <dbReference type="ARBA" id="ARBA00022989"/>
    </source>
</evidence>
<evidence type="ECO:0000256" key="9">
    <source>
        <dbReference type="SAM" id="Phobius"/>
    </source>
</evidence>
<protein>
    <submittedName>
        <fullName evidence="12">ABC transporter, ATP-binding/permease protein</fullName>
    </submittedName>
</protein>
<accession>D5HBA2</accession>
<dbReference type="GO" id="GO:0015421">
    <property type="term" value="F:ABC-type oligopeptide transporter activity"/>
    <property type="evidence" value="ECO:0007669"/>
    <property type="project" value="TreeGrafter"/>
</dbReference>
<evidence type="ECO:0000256" key="4">
    <source>
        <dbReference type="ARBA" id="ARBA00022692"/>
    </source>
</evidence>
<organism evidence="12 13">
    <name type="scientific">Salinibacter ruber (strain M8)</name>
    <dbReference type="NCBI Taxonomy" id="761659"/>
    <lineage>
        <taxon>Bacteria</taxon>
        <taxon>Pseudomonadati</taxon>
        <taxon>Rhodothermota</taxon>
        <taxon>Rhodothermia</taxon>
        <taxon>Rhodothermales</taxon>
        <taxon>Salinibacteraceae</taxon>
        <taxon>Salinibacter</taxon>
    </lineage>
</organism>
<dbReference type="InterPro" id="IPR003439">
    <property type="entry name" value="ABC_transporter-like_ATP-bd"/>
</dbReference>
<dbReference type="SUPFAM" id="SSF52540">
    <property type="entry name" value="P-loop containing nucleoside triphosphate hydrolases"/>
    <property type="match status" value="1"/>
</dbReference>
<keyword evidence="2" id="KW-0813">Transport</keyword>
<dbReference type="HOGENOM" id="CLU_000604_84_3_10"/>
<dbReference type="Gene3D" id="3.40.50.300">
    <property type="entry name" value="P-loop containing nucleotide triphosphate hydrolases"/>
    <property type="match status" value="1"/>
</dbReference>
<dbReference type="EMBL" id="FP565814">
    <property type="protein sequence ID" value="CBH25307.1"/>
    <property type="molecule type" value="Genomic_DNA"/>
</dbReference>
<dbReference type="Pfam" id="PF00664">
    <property type="entry name" value="ABC_membrane"/>
    <property type="match status" value="1"/>
</dbReference>
<feature type="transmembrane region" description="Helical" evidence="9">
    <location>
        <begin position="196"/>
        <end position="217"/>
    </location>
</feature>
<feature type="transmembrane region" description="Helical" evidence="9">
    <location>
        <begin position="341"/>
        <end position="362"/>
    </location>
</feature>
<evidence type="ECO:0000256" key="2">
    <source>
        <dbReference type="ARBA" id="ARBA00022448"/>
    </source>
</evidence>
<evidence type="ECO:0000256" key="3">
    <source>
        <dbReference type="ARBA" id="ARBA00022475"/>
    </source>
</evidence>
<evidence type="ECO:0000256" key="5">
    <source>
        <dbReference type="ARBA" id="ARBA00022741"/>
    </source>
</evidence>
<dbReference type="InterPro" id="IPR027417">
    <property type="entry name" value="P-loop_NTPase"/>
</dbReference>
<evidence type="ECO:0000259" key="11">
    <source>
        <dbReference type="PROSITE" id="PS50929"/>
    </source>
</evidence>
<evidence type="ECO:0000259" key="10">
    <source>
        <dbReference type="PROSITE" id="PS50893"/>
    </source>
</evidence>
<proteinExistence type="predicted"/>
<dbReference type="GO" id="GO:0005524">
    <property type="term" value="F:ATP binding"/>
    <property type="evidence" value="ECO:0007669"/>
    <property type="project" value="UniProtKB-KW"/>
</dbReference>
<keyword evidence="7 9" id="KW-1133">Transmembrane helix</keyword>
<feature type="transmembrane region" description="Helical" evidence="9">
    <location>
        <begin position="110"/>
        <end position="138"/>
    </location>
</feature>
<comment type="subcellular location">
    <subcellularLocation>
        <location evidence="1">Cell membrane</location>
        <topology evidence="1">Multi-pass membrane protein</topology>
    </subcellularLocation>
</comment>
<keyword evidence="6 12" id="KW-0067">ATP-binding</keyword>
<dbReference type="Gene3D" id="1.20.1560.10">
    <property type="entry name" value="ABC transporter type 1, transmembrane domain"/>
    <property type="match status" value="1"/>
</dbReference>
<feature type="transmembrane region" description="Helical" evidence="9">
    <location>
        <begin position="61"/>
        <end position="84"/>
    </location>
</feature>
<evidence type="ECO:0000313" key="13">
    <source>
        <dbReference type="Proteomes" id="UP000000933"/>
    </source>
</evidence>
<dbReference type="PROSITE" id="PS50929">
    <property type="entry name" value="ABC_TM1F"/>
    <property type="match status" value="1"/>
</dbReference>